<comment type="subcellular location">
    <subcellularLocation>
        <location evidence="7">Cytoplasm</location>
    </subcellularLocation>
</comment>
<keyword evidence="1 7" id="KW-0963">Cytoplasm</keyword>
<comment type="pathway">
    <text evidence="7">Amino-acid biosynthesis; L-methionine biosynthesis via de novo pathway; O-acetyl-L-homoserine from L-homoserine: step 1/1.</text>
</comment>
<proteinExistence type="inferred from homology"/>
<feature type="active site" evidence="7">
    <location>
        <position position="237"/>
    </location>
</feature>
<protein>
    <recommendedName>
        <fullName evidence="7">Homoserine O-acetyltransferase</fullName>
        <shortName evidence="7">HAT</shortName>
        <ecNumber evidence="7">2.3.1.31</ecNumber>
    </recommendedName>
    <alternativeName>
        <fullName evidence="7">Homoserine transacetylase</fullName>
        <shortName evidence="7">HTA</shortName>
    </alternativeName>
</protein>
<dbReference type="GO" id="GO:0005737">
    <property type="term" value="C:cytoplasm"/>
    <property type="evidence" value="ECO:0007669"/>
    <property type="project" value="UniProtKB-SubCell"/>
</dbReference>
<evidence type="ECO:0000256" key="7">
    <source>
        <dbReference type="HAMAP-Rule" id="MF_00295"/>
    </source>
</evidence>
<dbReference type="Proteomes" id="UP000824094">
    <property type="component" value="Unassembled WGS sequence"/>
</dbReference>
<dbReference type="CDD" id="cd03131">
    <property type="entry name" value="GATase1_HTS"/>
    <property type="match status" value="1"/>
</dbReference>
<evidence type="ECO:0000313" key="10">
    <source>
        <dbReference type="Proteomes" id="UP000824094"/>
    </source>
</evidence>
<feature type="binding site" evidence="7">
    <location>
        <position position="249"/>
    </location>
    <ligand>
        <name>substrate</name>
    </ligand>
</feature>
<feature type="active site" description="Proton acceptor" evidence="7">
    <location>
        <position position="235"/>
    </location>
</feature>
<evidence type="ECO:0000313" key="9">
    <source>
        <dbReference type="EMBL" id="HIU59908.1"/>
    </source>
</evidence>
<comment type="caution">
    <text evidence="9">The sequence shown here is derived from an EMBL/GenBank/DDBJ whole genome shotgun (WGS) entry which is preliminary data.</text>
</comment>
<dbReference type="GO" id="GO:0019281">
    <property type="term" value="P:L-methionine biosynthetic process from homoserine via O-succinyl-L-homoserine and cystathionine"/>
    <property type="evidence" value="ECO:0007669"/>
    <property type="project" value="InterPro"/>
</dbReference>
<comment type="similarity">
    <text evidence="7">Belongs to the MetA family.</text>
</comment>
<dbReference type="EMBL" id="DVNF01000031">
    <property type="protein sequence ID" value="HIU59908.1"/>
    <property type="molecule type" value="Genomic_DNA"/>
</dbReference>
<reference evidence="9" key="1">
    <citation type="submission" date="2020-10" db="EMBL/GenBank/DDBJ databases">
        <authorList>
            <person name="Gilroy R."/>
        </authorList>
    </citation>
    <scope>NUCLEOTIDE SEQUENCE</scope>
    <source>
        <strain evidence="9">18911</strain>
    </source>
</reference>
<gene>
    <name evidence="9" type="primary">metA</name>
    <name evidence="7" type="synonym">metAA</name>
    <name evidence="9" type="ORF">IAB05_00800</name>
</gene>
<dbReference type="InterPro" id="IPR029062">
    <property type="entry name" value="Class_I_gatase-like"/>
</dbReference>
<comment type="catalytic activity">
    <reaction evidence="6 7">
        <text>L-homoserine + acetyl-CoA = O-acetyl-L-homoserine + CoA</text>
        <dbReference type="Rhea" id="RHEA:13701"/>
        <dbReference type="ChEBI" id="CHEBI:57287"/>
        <dbReference type="ChEBI" id="CHEBI:57288"/>
        <dbReference type="ChEBI" id="CHEBI:57476"/>
        <dbReference type="ChEBI" id="CHEBI:57716"/>
        <dbReference type="EC" id="2.3.1.31"/>
    </reaction>
</comment>
<dbReference type="PANTHER" id="PTHR20919">
    <property type="entry name" value="HOMOSERINE O-SUCCINYLTRANSFERASE"/>
    <property type="match status" value="1"/>
</dbReference>
<dbReference type="GO" id="GO:0008899">
    <property type="term" value="F:homoserine O-succinyltransferase activity"/>
    <property type="evidence" value="ECO:0007669"/>
    <property type="project" value="UniProtKB-UniRule"/>
</dbReference>
<dbReference type="HAMAP" id="MF_00295">
    <property type="entry name" value="MetA_acyltransf"/>
    <property type="match status" value="1"/>
</dbReference>
<accession>A0A9D1MG74</accession>
<comment type="caution">
    <text evidence="7">Lacks conserved residue(s) required for the propagation of feature annotation.</text>
</comment>
<dbReference type="InterPro" id="IPR033752">
    <property type="entry name" value="MetA_family"/>
</dbReference>
<reference evidence="9" key="2">
    <citation type="journal article" date="2021" name="PeerJ">
        <title>Extensive microbial diversity within the chicken gut microbiome revealed by metagenomics and culture.</title>
        <authorList>
            <person name="Gilroy R."/>
            <person name="Ravi A."/>
            <person name="Getino M."/>
            <person name="Pursley I."/>
            <person name="Horton D.L."/>
            <person name="Alikhan N.F."/>
            <person name="Baker D."/>
            <person name="Gharbi K."/>
            <person name="Hall N."/>
            <person name="Watson M."/>
            <person name="Adriaenssens E.M."/>
            <person name="Foster-Nyarko E."/>
            <person name="Jarju S."/>
            <person name="Secka A."/>
            <person name="Antonio M."/>
            <person name="Oren A."/>
            <person name="Chaudhuri R.R."/>
            <person name="La Ragione R."/>
            <person name="Hildebrand F."/>
            <person name="Pallen M.J."/>
        </authorList>
    </citation>
    <scope>NUCLEOTIDE SEQUENCE</scope>
    <source>
        <strain evidence="9">18911</strain>
    </source>
</reference>
<feature type="active site" description="Acyl-thioester intermediate" evidence="7 8">
    <location>
        <position position="142"/>
    </location>
</feature>
<evidence type="ECO:0000256" key="5">
    <source>
        <dbReference type="ARBA" id="ARBA00023315"/>
    </source>
</evidence>
<dbReference type="PANTHER" id="PTHR20919:SF0">
    <property type="entry name" value="HOMOSERINE O-SUCCINYLTRANSFERASE"/>
    <property type="match status" value="1"/>
</dbReference>
<dbReference type="PIRSF" id="PIRSF000450">
    <property type="entry name" value="H_ser_succinyltr"/>
    <property type="match status" value="1"/>
</dbReference>
<feature type="site" description="Important for acyl-CoA specificity" evidence="7">
    <location>
        <position position="111"/>
    </location>
</feature>
<comment type="function">
    <text evidence="7">Transfers an acetyl group from acetyl-CoA to L-homoserine, forming acetyl-L-homoserine.</text>
</comment>
<name>A0A9D1MG74_9FIRM</name>
<evidence type="ECO:0000256" key="1">
    <source>
        <dbReference type="ARBA" id="ARBA00022490"/>
    </source>
</evidence>
<keyword evidence="2 7" id="KW-0028">Amino-acid biosynthesis</keyword>
<keyword evidence="4 7" id="KW-0486">Methionine biosynthesis</keyword>
<evidence type="ECO:0000256" key="4">
    <source>
        <dbReference type="ARBA" id="ARBA00023167"/>
    </source>
</evidence>
<feature type="binding site" evidence="7">
    <location>
        <position position="192"/>
    </location>
    <ligand>
        <name>substrate</name>
    </ligand>
</feature>
<keyword evidence="3 7" id="KW-0808">Transferase</keyword>
<evidence type="ECO:0000256" key="8">
    <source>
        <dbReference type="PIRSR" id="PIRSR000450-1"/>
    </source>
</evidence>
<organism evidence="9 10">
    <name type="scientific">Candidatus Stercoripulliclostridium merdigallinarum</name>
    <dbReference type="NCBI Taxonomy" id="2840951"/>
    <lineage>
        <taxon>Bacteria</taxon>
        <taxon>Bacillati</taxon>
        <taxon>Bacillota</taxon>
        <taxon>Clostridia</taxon>
        <taxon>Eubacteriales</taxon>
        <taxon>Candidatus Stercoripulliclostridium</taxon>
    </lineage>
</organism>
<feature type="site" description="Important for substrate specificity" evidence="7">
    <location>
        <position position="192"/>
    </location>
</feature>
<dbReference type="NCBIfam" id="TIGR01001">
    <property type="entry name" value="metA"/>
    <property type="match status" value="1"/>
</dbReference>
<dbReference type="SUPFAM" id="SSF52317">
    <property type="entry name" value="Class I glutamine amidotransferase-like"/>
    <property type="match status" value="1"/>
</dbReference>
<dbReference type="Pfam" id="PF04204">
    <property type="entry name" value="HTS"/>
    <property type="match status" value="1"/>
</dbReference>
<evidence type="ECO:0000256" key="6">
    <source>
        <dbReference type="ARBA" id="ARBA00049043"/>
    </source>
</evidence>
<dbReference type="Gene3D" id="3.40.50.880">
    <property type="match status" value="1"/>
</dbReference>
<evidence type="ECO:0000256" key="3">
    <source>
        <dbReference type="ARBA" id="ARBA00022679"/>
    </source>
</evidence>
<feature type="binding site" evidence="7">
    <location>
        <position position="163"/>
    </location>
    <ligand>
        <name>substrate</name>
    </ligand>
</feature>
<evidence type="ECO:0000256" key="2">
    <source>
        <dbReference type="ARBA" id="ARBA00022605"/>
    </source>
</evidence>
<dbReference type="InterPro" id="IPR005697">
    <property type="entry name" value="HST_MetA"/>
</dbReference>
<keyword evidence="5 7" id="KW-0012">Acyltransferase</keyword>
<dbReference type="EC" id="2.3.1.31" evidence="7"/>
<dbReference type="AlphaFoldDB" id="A0A9D1MG74"/>
<dbReference type="GO" id="GO:0004414">
    <property type="term" value="F:homoserine O-acetyltransferase activity"/>
    <property type="evidence" value="ECO:0007669"/>
    <property type="project" value="UniProtKB-EC"/>
</dbReference>
<sequence length="306" mass="35303">MPIVIPKDIPAFSILKKENIFVMPKKRAESQDIRPIEIAVVNLMPTKIETETQLLRLLANTPLQVNLTLIKTATYKATNASENHMERFYKTFDEVKDVRFDGMIVTGAPVENLDFKEVAYWEELKRIFDYADKMVTSTIFICWGAQAAMYHYYGIEKKALPKKLFGVFKNHATVAYEPLLKGLNDFFSIPHSRYTEIDAAAVRADKKLRVLAEGEESGISIVKSKDDSKFFFFGHSEYDRETLKNEYLRDKAKGIKIDPPANYFIGGDINKINMSWNSTGNLLFYNWLNHYVYQVTPYNLEDKSED</sequence>